<evidence type="ECO:0000256" key="6">
    <source>
        <dbReference type="ARBA" id="ARBA00022692"/>
    </source>
</evidence>
<evidence type="ECO:0000256" key="4">
    <source>
        <dbReference type="ARBA" id="ARBA00022475"/>
    </source>
</evidence>
<dbReference type="NCBIfam" id="TIGR00974">
    <property type="entry name" value="3a0107s02c"/>
    <property type="match status" value="1"/>
</dbReference>
<keyword evidence="8 9" id="KW-0472">Membrane</keyword>
<feature type="transmembrane region" description="Helical" evidence="9">
    <location>
        <begin position="140"/>
        <end position="159"/>
    </location>
</feature>
<dbReference type="GO" id="GO:0035435">
    <property type="term" value="P:phosphate ion transmembrane transport"/>
    <property type="evidence" value="ECO:0007669"/>
    <property type="project" value="InterPro"/>
</dbReference>
<accession>A0AAE4JV57</accession>
<organism evidence="11 12">
    <name type="scientific">Pseudocalidococcus azoricus BACA0444</name>
    <dbReference type="NCBI Taxonomy" id="2918990"/>
    <lineage>
        <taxon>Bacteria</taxon>
        <taxon>Bacillati</taxon>
        <taxon>Cyanobacteriota</taxon>
        <taxon>Cyanophyceae</taxon>
        <taxon>Acaryochloridales</taxon>
        <taxon>Thermosynechococcaceae</taxon>
        <taxon>Pseudocalidococcus</taxon>
        <taxon>Pseudocalidococcus azoricus</taxon>
    </lineage>
</organism>
<keyword evidence="6 9" id="KW-0812">Transmembrane</keyword>
<evidence type="ECO:0000259" key="10">
    <source>
        <dbReference type="PROSITE" id="PS50928"/>
    </source>
</evidence>
<evidence type="ECO:0000256" key="2">
    <source>
        <dbReference type="ARBA" id="ARBA00007069"/>
    </source>
</evidence>
<comment type="similarity">
    <text evidence="2 9">Belongs to the binding-protein-dependent transport system permease family. CysTW subfamily.</text>
</comment>
<feature type="transmembrane region" description="Helical" evidence="9">
    <location>
        <begin position="111"/>
        <end position="134"/>
    </location>
</feature>
<sequence length="283" mass="30074">MTAVSAFDKKFTSRTLFSWVMTFLTGLCVVMAVVPLIAVLAYVIWQGGSRFSLALFTKLPPPPMVPGGGFANAIVGTITMVGMAVAISLPIGIGAAVFLSEFAPKWVARWIRFATNILNGVPSIIVGVFAYAALVVPLKTYSAFAGAAALAVLMLPTIIRTTDEALLIVPQDIRWASVGLGASGYWTTLRVILPAAAPAIITGTTLAVARAAGETAPLIFTALFTQFWSQSLLAPTASLAVLIYNFAIVPFKNQQELAWAASFLLVILVLITSIISRLATRRR</sequence>
<keyword evidence="4 9" id="KW-1003">Cell membrane</keyword>
<dbReference type="EMBL" id="JAVMIP010000002">
    <property type="protein sequence ID" value="MDS3860070.1"/>
    <property type="molecule type" value="Genomic_DNA"/>
</dbReference>
<evidence type="ECO:0000256" key="1">
    <source>
        <dbReference type="ARBA" id="ARBA00004651"/>
    </source>
</evidence>
<keyword evidence="5" id="KW-0592">Phosphate transport</keyword>
<dbReference type="PANTHER" id="PTHR42922:SF1">
    <property type="entry name" value="PHOSPHATE TRANSPORT SYSTEM PERMEASE PROTEIN PSTA"/>
    <property type="match status" value="1"/>
</dbReference>
<dbReference type="InterPro" id="IPR051408">
    <property type="entry name" value="Phosphate_transprt_permease"/>
</dbReference>
<evidence type="ECO:0000313" key="11">
    <source>
        <dbReference type="EMBL" id="MDS3860070.1"/>
    </source>
</evidence>
<feature type="domain" description="ABC transmembrane type-1" evidence="10">
    <location>
        <begin position="74"/>
        <end position="276"/>
    </location>
</feature>
<dbReference type="InterPro" id="IPR000515">
    <property type="entry name" value="MetI-like"/>
</dbReference>
<feature type="transmembrane region" description="Helical" evidence="9">
    <location>
        <begin position="257"/>
        <end position="279"/>
    </location>
</feature>
<dbReference type="PROSITE" id="PS50928">
    <property type="entry name" value="ABC_TM1"/>
    <property type="match status" value="1"/>
</dbReference>
<feature type="transmembrane region" description="Helical" evidence="9">
    <location>
        <begin position="232"/>
        <end position="251"/>
    </location>
</feature>
<proteinExistence type="inferred from homology"/>
<dbReference type="AlphaFoldDB" id="A0AAE4JV57"/>
<gene>
    <name evidence="11" type="primary">pstA</name>
    <name evidence="11" type="ORF">RIF25_04530</name>
</gene>
<protein>
    <recommendedName>
        <fullName evidence="9">Phosphate transport system permease protein PstA</fullName>
    </recommendedName>
</protein>
<dbReference type="GO" id="GO:0005886">
    <property type="term" value="C:plasma membrane"/>
    <property type="evidence" value="ECO:0007669"/>
    <property type="project" value="UniProtKB-SubCell"/>
</dbReference>
<keyword evidence="7 9" id="KW-1133">Transmembrane helix</keyword>
<evidence type="ECO:0000313" key="12">
    <source>
        <dbReference type="Proteomes" id="UP001268256"/>
    </source>
</evidence>
<comment type="caution">
    <text evidence="11">The sequence shown here is derived from an EMBL/GenBank/DDBJ whole genome shotgun (WGS) entry which is preliminary data.</text>
</comment>
<dbReference type="RefSeq" id="WP_322877355.1">
    <property type="nucleotide sequence ID" value="NZ_JAVMIP010000002.1"/>
</dbReference>
<name>A0AAE4JV57_9CYAN</name>
<dbReference type="SUPFAM" id="SSF161098">
    <property type="entry name" value="MetI-like"/>
    <property type="match status" value="1"/>
</dbReference>
<dbReference type="CDD" id="cd06261">
    <property type="entry name" value="TM_PBP2"/>
    <property type="match status" value="1"/>
</dbReference>
<evidence type="ECO:0000256" key="5">
    <source>
        <dbReference type="ARBA" id="ARBA00022592"/>
    </source>
</evidence>
<dbReference type="Gene3D" id="1.10.3720.10">
    <property type="entry name" value="MetI-like"/>
    <property type="match status" value="1"/>
</dbReference>
<comment type="subcellular location">
    <subcellularLocation>
        <location evidence="1 9">Cell membrane</location>
        <topology evidence="1 9">Multi-pass membrane protein</topology>
    </subcellularLocation>
</comment>
<dbReference type="InterPro" id="IPR035906">
    <property type="entry name" value="MetI-like_sf"/>
</dbReference>
<dbReference type="GO" id="GO:0005315">
    <property type="term" value="F:phosphate transmembrane transporter activity"/>
    <property type="evidence" value="ECO:0007669"/>
    <property type="project" value="InterPro"/>
</dbReference>
<feature type="transmembrane region" description="Helical" evidence="9">
    <location>
        <begin position="70"/>
        <end position="99"/>
    </location>
</feature>
<dbReference type="Proteomes" id="UP001268256">
    <property type="component" value="Unassembled WGS sequence"/>
</dbReference>
<keyword evidence="12" id="KW-1185">Reference proteome</keyword>
<evidence type="ECO:0000256" key="8">
    <source>
        <dbReference type="ARBA" id="ARBA00023136"/>
    </source>
</evidence>
<evidence type="ECO:0000256" key="3">
    <source>
        <dbReference type="ARBA" id="ARBA00022448"/>
    </source>
</evidence>
<dbReference type="InterPro" id="IPR005672">
    <property type="entry name" value="Phosphate_PstA"/>
</dbReference>
<evidence type="ECO:0000256" key="7">
    <source>
        <dbReference type="ARBA" id="ARBA00022989"/>
    </source>
</evidence>
<dbReference type="PANTHER" id="PTHR42922">
    <property type="entry name" value="PHOSPHATE TRANSPORT SYSTEM PERMEASE PROTEIN PSTA"/>
    <property type="match status" value="1"/>
</dbReference>
<dbReference type="Pfam" id="PF00528">
    <property type="entry name" value="BPD_transp_1"/>
    <property type="match status" value="1"/>
</dbReference>
<keyword evidence="3" id="KW-0813">Transport</keyword>
<evidence type="ECO:0000256" key="9">
    <source>
        <dbReference type="RuleBase" id="RU363043"/>
    </source>
</evidence>
<reference evidence="12" key="1">
    <citation type="submission" date="2023-07" db="EMBL/GenBank/DDBJ databases">
        <authorList>
            <person name="Luz R."/>
            <person name="Cordeiro R."/>
            <person name="Fonseca A."/>
            <person name="Goncalves V."/>
        </authorList>
    </citation>
    <scope>NUCLEOTIDE SEQUENCE [LARGE SCALE GENOMIC DNA]</scope>
    <source>
        <strain evidence="12">BACA0444</strain>
    </source>
</reference>
<feature type="transmembrane region" description="Helical" evidence="9">
    <location>
        <begin position="16"/>
        <end position="45"/>
    </location>
</feature>